<dbReference type="Gene3D" id="3.90.1010.10">
    <property type="match status" value="1"/>
</dbReference>
<sequence length="135" mass="15211">MDQKQLIKNFNRCIDWEDKYLYIISLGEKFARLPEALQTEQTAIYGCQSQVWIQVQVEQGKVQLLGSSDAALVKGLVAVVCLLLQDKTPKQLLETNIKSIFAELGLQQQLTPARNQGIEAMVKSIFKQVQALEMA</sequence>
<protein>
    <submittedName>
        <fullName evidence="3">Cysteine desulfuration protein SufE</fullName>
    </submittedName>
</protein>
<dbReference type="Proteomes" id="UP000067422">
    <property type="component" value="Chromosome 1"/>
</dbReference>
<evidence type="ECO:0000313" key="3">
    <source>
        <dbReference type="EMBL" id="RIW09072.1"/>
    </source>
</evidence>
<dbReference type="Pfam" id="PF02657">
    <property type="entry name" value="SufE"/>
    <property type="match status" value="1"/>
</dbReference>
<reference evidence="3 5" key="3">
    <citation type="submission" date="2018-08" db="EMBL/GenBank/DDBJ databases">
        <title>Vibrio harveyi strains pathogenic to white snook Centropomus viridis Lockington (1877) and potential probiotic bacteria.</title>
        <authorList>
            <person name="Soto-Rodriguez S."/>
            <person name="Gomez-Gil B."/>
            <person name="Lozano-Olvera R."/>
        </authorList>
    </citation>
    <scope>NUCLEOTIDE SEQUENCE [LARGE SCALE GENOMIC DNA]</scope>
    <source>
        <strain evidence="3 5">CAIM 1508</strain>
    </source>
</reference>
<reference evidence="4" key="1">
    <citation type="submission" date="2015-12" db="EMBL/GenBank/DDBJ databases">
        <title>FDA dAtabase for Regulatory Grade micrObial Sequences (FDA-ARGOS): Supporting development and validation of Infectious Disease Dx tests.</title>
        <authorList>
            <person name="Hoffmann M."/>
            <person name="Allard M."/>
            <person name="Evans P."/>
            <person name="Brown E."/>
            <person name="Tallon L.J."/>
            <person name="Sadzewicz L."/>
            <person name="Sengamalay N."/>
            <person name="Ott S."/>
            <person name="Godinez A."/>
            <person name="Nagaraj S."/>
            <person name="Vyas G."/>
            <person name="Aluvathingal J."/>
            <person name="Nadendla S."/>
            <person name="Geyer C."/>
            <person name="Sichtig H."/>
        </authorList>
    </citation>
    <scope>NUCLEOTIDE SEQUENCE [LARGE SCALE GENOMIC DNA]</scope>
    <source>
        <strain evidence="4">ATCC 43516</strain>
    </source>
</reference>
<dbReference type="OrthoDB" id="9799320at2"/>
<proteinExistence type="predicted"/>
<dbReference type="PANTHER" id="PTHR43597">
    <property type="entry name" value="SULFUR ACCEPTOR PROTEIN CSDE"/>
    <property type="match status" value="1"/>
</dbReference>
<evidence type="ECO:0000313" key="2">
    <source>
        <dbReference type="EMBL" id="AMF98483.1"/>
    </source>
</evidence>
<name>A0A1E3DTW3_VIBHA</name>
<dbReference type="PANTHER" id="PTHR43597:SF3">
    <property type="entry name" value="CYSTEINE DESULFURATION PROTEIN SUFE"/>
    <property type="match status" value="1"/>
</dbReference>
<gene>
    <name evidence="3" type="primary">sufE</name>
    <name evidence="2" type="ORF">AL538_12525</name>
    <name evidence="3" type="ORF">DS957_019005</name>
</gene>
<dbReference type="EMBL" id="CP014038">
    <property type="protein sequence ID" value="AMF98483.1"/>
    <property type="molecule type" value="Genomic_DNA"/>
</dbReference>
<dbReference type="RefSeq" id="WP_005447670.1">
    <property type="nucleotide sequence ID" value="NZ_BBKY01000039.1"/>
</dbReference>
<evidence type="ECO:0000259" key="1">
    <source>
        <dbReference type="Pfam" id="PF02657"/>
    </source>
</evidence>
<dbReference type="Proteomes" id="UP000253437">
    <property type="component" value="Unassembled WGS sequence"/>
</dbReference>
<organism evidence="3 5">
    <name type="scientific">Vibrio harveyi</name>
    <name type="common">Beneckea harveyi</name>
    <dbReference type="NCBI Taxonomy" id="669"/>
    <lineage>
        <taxon>Bacteria</taxon>
        <taxon>Pseudomonadati</taxon>
        <taxon>Pseudomonadota</taxon>
        <taxon>Gammaproteobacteria</taxon>
        <taxon>Vibrionales</taxon>
        <taxon>Vibrionaceae</taxon>
        <taxon>Vibrio</taxon>
    </lineage>
</organism>
<keyword evidence="4" id="KW-1185">Reference proteome</keyword>
<dbReference type="AlphaFoldDB" id="A0A1E3DTW3"/>
<dbReference type="NCBIfam" id="NF006792">
    <property type="entry name" value="PRK09296.1"/>
    <property type="match status" value="1"/>
</dbReference>
<evidence type="ECO:0000313" key="4">
    <source>
        <dbReference type="Proteomes" id="UP000067422"/>
    </source>
</evidence>
<dbReference type="InterPro" id="IPR003808">
    <property type="entry name" value="Fe-S_metab-assoc_dom"/>
</dbReference>
<evidence type="ECO:0000313" key="5">
    <source>
        <dbReference type="Proteomes" id="UP000253437"/>
    </source>
</evidence>
<dbReference type="GeneID" id="83582783"/>
<reference evidence="2" key="2">
    <citation type="submission" date="2018-01" db="EMBL/GenBank/DDBJ databases">
        <title>FDA dAtabase for Regulatory Grade micrObial Sequences (FDA-ARGOS): Supporting development and validation of Infectious Disease Dx tests.</title>
        <authorList>
            <person name="Hoffmann M."/>
            <person name="Allard M."/>
            <person name="Evans P."/>
            <person name="Brown E."/>
            <person name="Tallon L."/>
            <person name="Sadzewicz L."/>
            <person name="Sengamalay N."/>
            <person name="Ott S."/>
            <person name="Godinez A."/>
            <person name="Nagaraj S."/>
            <person name="Vyas G."/>
            <person name="Aluvathingal J."/>
            <person name="Nadendla S."/>
            <person name="Geyer C."/>
            <person name="Sichtig H."/>
        </authorList>
    </citation>
    <scope>NUCLEOTIDE SEQUENCE</scope>
    <source>
        <strain evidence="2">FDAARGOS_107</strain>
    </source>
</reference>
<feature type="domain" description="Fe-S metabolism associated" evidence="1">
    <location>
        <begin position="8"/>
        <end position="126"/>
    </location>
</feature>
<accession>A0A1E3DTW3</accession>
<dbReference type="EMBL" id="QOUW02000089">
    <property type="protein sequence ID" value="RIW09072.1"/>
    <property type="molecule type" value="Genomic_DNA"/>
</dbReference>
<dbReference type="KEGG" id="vhr:AL538_12525"/>
<dbReference type="SUPFAM" id="SSF82649">
    <property type="entry name" value="SufE/NifU"/>
    <property type="match status" value="1"/>
</dbReference>